<feature type="non-terminal residue" evidence="1">
    <location>
        <position position="76"/>
    </location>
</feature>
<keyword evidence="2" id="KW-1185">Reference proteome</keyword>
<protein>
    <submittedName>
        <fullName evidence="1">Uncharacterized protein</fullName>
    </submittedName>
</protein>
<gene>
    <name evidence="1" type="ORF">IWW38_005240</name>
</gene>
<comment type="caution">
    <text evidence="1">The sequence shown here is derived from an EMBL/GenBank/DDBJ whole genome shotgun (WGS) entry which is preliminary data.</text>
</comment>
<reference evidence="1" key="1">
    <citation type="submission" date="2022-07" db="EMBL/GenBank/DDBJ databases">
        <title>Phylogenomic reconstructions and comparative analyses of Kickxellomycotina fungi.</title>
        <authorList>
            <person name="Reynolds N.K."/>
            <person name="Stajich J.E."/>
            <person name="Barry K."/>
            <person name="Grigoriev I.V."/>
            <person name="Crous P."/>
            <person name="Smith M.E."/>
        </authorList>
    </citation>
    <scope>NUCLEOTIDE SEQUENCE</scope>
    <source>
        <strain evidence="1">CBS 190363</strain>
    </source>
</reference>
<name>A0ACC1LVS2_9FUNG</name>
<accession>A0ACC1LVS2</accession>
<proteinExistence type="predicted"/>
<organism evidence="1 2">
    <name type="scientific">Coemansia aciculifera</name>
    <dbReference type="NCBI Taxonomy" id="417176"/>
    <lineage>
        <taxon>Eukaryota</taxon>
        <taxon>Fungi</taxon>
        <taxon>Fungi incertae sedis</taxon>
        <taxon>Zoopagomycota</taxon>
        <taxon>Kickxellomycotina</taxon>
        <taxon>Kickxellomycetes</taxon>
        <taxon>Kickxellales</taxon>
        <taxon>Kickxellaceae</taxon>
        <taxon>Coemansia</taxon>
    </lineage>
</organism>
<sequence>MTLSEDNTSTLYRPDMAPATEKYMSGDVIIDPRNKKKSKKMCAKRGFQAAAAVIASGGNCFLYRRIRRCQESKKHT</sequence>
<dbReference type="EMBL" id="JANBVB010002339">
    <property type="protein sequence ID" value="KAJ2886306.1"/>
    <property type="molecule type" value="Genomic_DNA"/>
</dbReference>
<evidence type="ECO:0000313" key="2">
    <source>
        <dbReference type="Proteomes" id="UP001139981"/>
    </source>
</evidence>
<evidence type="ECO:0000313" key="1">
    <source>
        <dbReference type="EMBL" id="KAJ2886306.1"/>
    </source>
</evidence>
<dbReference type="Proteomes" id="UP001139981">
    <property type="component" value="Unassembled WGS sequence"/>
</dbReference>